<protein>
    <submittedName>
        <fullName evidence="1">Uncharacterized protein</fullName>
    </submittedName>
</protein>
<dbReference type="Proteomes" id="UP000277498">
    <property type="component" value="Unassembled WGS sequence"/>
</dbReference>
<name>A0A3P5X252_9RHOB</name>
<proteinExistence type="predicted"/>
<accession>A0A3P5X252</accession>
<keyword evidence="2" id="KW-1185">Reference proteome</keyword>
<organism evidence="1 2">
    <name type="scientific">Pseudogemmobacter humi</name>
    <dbReference type="NCBI Taxonomy" id="2483812"/>
    <lineage>
        <taxon>Bacteria</taxon>
        <taxon>Pseudomonadati</taxon>
        <taxon>Pseudomonadota</taxon>
        <taxon>Alphaproteobacteria</taxon>
        <taxon>Rhodobacterales</taxon>
        <taxon>Paracoccaceae</taxon>
        <taxon>Pseudogemmobacter</taxon>
    </lineage>
</organism>
<sequence>MRGFGADLTASQRAAIGARARRRFSTVSVTLSALRFGMGIAPQCPGHEMGLCQGQF</sequence>
<evidence type="ECO:0000313" key="1">
    <source>
        <dbReference type="EMBL" id="VDC22317.1"/>
    </source>
</evidence>
<gene>
    <name evidence="1" type="ORF">XINFAN_00718</name>
</gene>
<dbReference type="AlphaFoldDB" id="A0A3P5X252"/>
<evidence type="ECO:0000313" key="2">
    <source>
        <dbReference type="Proteomes" id="UP000277498"/>
    </source>
</evidence>
<reference evidence="1 2" key="1">
    <citation type="submission" date="2018-11" db="EMBL/GenBank/DDBJ databases">
        <authorList>
            <person name="Criscuolo A."/>
        </authorList>
    </citation>
    <scope>NUCLEOTIDE SEQUENCE [LARGE SCALE GENOMIC DNA]</scope>
    <source>
        <strain evidence="1">ACIP111625</strain>
    </source>
</reference>
<dbReference type="EMBL" id="UXAW01000039">
    <property type="protein sequence ID" value="VDC22317.1"/>
    <property type="molecule type" value="Genomic_DNA"/>
</dbReference>